<dbReference type="EMBL" id="JPFK01000007">
    <property type="protein sequence ID" value="KFB00848.1"/>
    <property type="molecule type" value="Genomic_DNA"/>
</dbReference>
<dbReference type="PANTHER" id="PTHR30469">
    <property type="entry name" value="MULTIDRUG RESISTANCE PROTEIN MDTA"/>
    <property type="match status" value="1"/>
</dbReference>
<name>A0A084TJG2_9FLAO</name>
<dbReference type="NCBIfam" id="TIGR01730">
    <property type="entry name" value="RND_mfp"/>
    <property type="match status" value="1"/>
</dbReference>
<dbReference type="Gene3D" id="2.40.30.170">
    <property type="match status" value="1"/>
</dbReference>
<evidence type="ECO:0000259" key="2">
    <source>
        <dbReference type="Pfam" id="PF25917"/>
    </source>
</evidence>
<dbReference type="GO" id="GO:0015562">
    <property type="term" value="F:efflux transmembrane transporter activity"/>
    <property type="evidence" value="ECO:0007669"/>
    <property type="project" value="TreeGrafter"/>
</dbReference>
<comment type="caution">
    <text evidence="4">The sequence shown here is derived from an EMBL/GenBank/DDBJ whole genome shotgun (WGS) entry which is preliminary data.</text>
</comment>
<dbReference type="Proteomes" id="UP000028521">
    <property type="component" value="Unassembled WGS sequence"/>
</dbReference>
<sequence>MKTLHKLSFLALLLVAFGCKDDAVKPASENLNAPIPVEVATVAVNGNASKLQVSGKVQAVNSADLSTRIMGYVDRVYVNVGDKVKQGQLLIAINNADLQAKLAQVNASIAEATVAFDNAKKDYQRFQNLFAESSATQKELDDMKAHFQMVQARLTAAKQMRNEVQAQFTYAKITAPFNGVVTHKSVKQGDMANPGMPLISVEGPKQLEVVAMVPESEIAQVKNNTEVTVLVASINKAVSGLVTEVSTSAKHTGGQYLVKVTIKEADDSLRSGMFATVEFPVESTTKAQDRVLIPVSALVERGQLKGVYTISHNNTAILRWLRLGKTYGNAVEVLSGLSANEQYIVSHQGKLQNGTKVEVR</sequence>
<dbReference type="SUPFAM" id="SSF111369">
    <property type="entry name" value="HlyD-like secretion proteins"/>
    <property type="match status" value="1"/>
</dbReference>
<dbReference type="Gene3D" id="2.40.50.100">
    <property type="match status" value="1"/>
</dbReference>
<evidence type="ECO:0000313" key="5">
    <source>
        <dbReference type="Proteomes" id="UP000028521"/>
    </source>
</evidence>
<dbReference type="eggNOG" id="COG0845">
    <property type="taxonomic scope" value="Bacteria"/>
</dbReference>
<evidence type="ECO:0000259" key="3">
    <source>
        <dbReference type="Pfam" id="PF25954"/>
    </source>
</evidence>
<feature type="domain" description="Multidrug resistance protein MdtA-like barrel-sandwich hybrid" evidence="2">
    <location>
        <begin position="62"/>
        <end position="195"/>
    </location>
</feature>
<comment type="similarity">
    <text evidence="1">Belongs to the membrane fusion protein (MFP) (TC 8.A.1) family.</text>
</comment>
<dbReference type="STRING" id="1197477.IA57_10390"/>
<dbReference type="OrthoDB" id="9806939at2"/>
<gene>
    <name evidence="4" type="ORF">IA57_10390</name>
</gene>
<dbReference type="Gene3D" id="2.40.420.20">
    <property type="match status" value="1"/>
</dbReference>
<dbReference type="RefSeq" id="WP_036122762.1">
    <property type="nucleotide sequence ID" value="NZ_BMET01000004.1"/>
</dbReference>
<dbReference type="Gene3D" id="1.10.287.470">
    <property type="entry name" value="Helix hairpin bin"/>
    <property type="match status" value="1"/>
</dbReference>
<dbReference type="InterPro" id="IPR058625">
    <property type="entry name" value="MdtA-like_BSH"/>
</dbReference>
<keyword evidence="5" id="KW-1185">Reference proteome</keyword>
<accession>A0A084TJG2</accession>
<reference evidence="5" key="2">
    <citation type="submission" date="2014-07" db="EMBL/GenBank/DDBJ databases">
        <title>Genome sequence of Mangrovimonas yunxiaonensis.</title>
        <authorList>
            <person name="Li Y."/>
            <person name="Zheng T."/>
        </authorList>
    </citation>
    <scope>NUCLEOTIDE SEQUENCE [LARGE SCALE GENOMIC DNA]</scope>
    <source>
        <strain evidence="5">LY01</strain>
    </source>
</reference>
<dbReference type="PROSITE" id="PS51257">
    <property type="entry name" value="PROKAR_LIPOPROTEIN"/>
    <property type="match status" value="1"/>
</dbReference>
<feature type="domain" description="CusB-like beta-barrel" evidence="3">
    <location>
        <begin position="209"/>
        <end position="279"/>
    </location>
</feature>
<organism evidence="4 5">
    <name type="scientific">Mangrovimonas yunxiaonensis</name>
    <dbReference type="NCBI Taxonomy" id="1197477"/>
    <lineage>
        <taxon>Bacteria</taxon>
        <taxon>Pseudomonadati</taxon>
        <taxon>Bacteroidota</taxon>
        <taxon>Flavobacteriia</taxon>
        <taxon>Flavobacteriales</taxon>
        <taxon>Flavobacteriaceae</taxon>
        <taxon>Mangrovimonas</taxon>
    </lineage>
</organism>
<evidence type="ECO:0000313" key="4">
    <source>
        <dbReference type="EMBL" id="KFB00848.1"/>
    </source>
</evidence>
<dbReference type="Pfam" id="PF25917">
    <property type="entry name" value="BSH_RND"/>
    <property type="match status" value="1"/>
</dbReference>
<reference evidence="4 5" key="1">
    <citation type="journal article" date="2014" name="Genome Announc.">
        <title>Draft Genome Sequence of the Algicidal Bacterium Mangrovimonas yunxiaonensis Strain LY01.</title>
        <authorList>
            <person name="Li Y."/>
            <person name="Zhu H."/>
            <person name="Li C."/>
            <person name="Zhang H."/>
            <person name="Chen Z."/>
            <person name="Zheng W."/>
            <person name="Xu H."/>
            <person name="Zheng T."/>
        </authorList>
    </citation>
    <scope>NUCLEOTIDE SEQUENCE [LARGE SCALE GENOMIC DNA]</scope>
    <source>
        <strain evidence="4 5">LY01</strain>
    </source>
</reference>
<dbReference type="InterPro" id="IPR058792">
    <property type="entry name" value="Beta-barrel_RND_2"/>
</dbReference>
<dbReference type="GO" id="GO:1990281">
    <property type="term" value="C:efflux pump complex"/>
    <property type="evidence" value="ECO:0007669"/>
    <property type="project" value="TreeGrafter"/>
</dbReference>
<dbReference type="PANTHER" id="PTHR30469:SF15">
    <property type="entry name" value="HLYD FAMILY OF SECRETION PROTEINS"/>
    <property type="match status" value="1"/>
</dbReference>
<proteinExistence type="inferred from homology"/>
<dbReference type="AlphaFoldDB" id="A0A084TJG2"/>
<dbReference type="Pfam" id="PF25954">
    <property type="entry name" value="Beta-barrel_RND_2"/>
    <property type="match status" value="1"/>
</dbReference>
<evidence type="ECO:0000256" key="1">
    <source>
        <dbReference type="ARBA" id="ARBA00009477"/>
    </source>
</evidence>
<dbReference type="InterPro" id="IPR006143">
    <property type="entry name" value="RND_pump_MFP"/>
</dbReference>
<protein>
    <submittedName>
        <fullName evidence="4">RND transporter</fullName>
    </submittedName>
</protein>